<sequence length="309" mass="34922">MANISRLDLNLFPVFEAIYREGNLSRAAEVLHLTQPAVSHALARLRDALDDPLFVRRGRNMVPTPRARQLIGPVRQALTTLHTGVEQSRHFDPGRLQRTFRISLRDLFEVMVLPHLMQRLREQAPGVTLSVVRTPRQQIEHDLATGRVDFAADAWFNPGSAIAHVPISDDRLVCLMRPGHPALSGEWSLGTMLRWPHVLVSSREQGGGYEDVQLARHGLSRTVALRTPHYFSAALVVAQSELMLCAPARFARLLRRAVALDERPFPLTLPPLEVFLYWHRLHDTDPAHQWLREQILDVLRIRLGIPGAG</sequence>
<organism evidence="6">
    <name type="scientific">Thermohahella caldifontis</name>
    <dbReference type="NCBI Taxonomy" id="3142973"/>
    <lineage>
        <taxon>Bacteria</taxon>
        <taxon>Pseudomonadati</taxon>
        <taxon>Pseudomonadota</taxon>
        <taxon>Gammaproteobacteria</taxon>
        <taxon>Oceanospirillales</taxon>
        <taxon>Hahellaceae</taxon>
        <taxon>Thermohahella</taxon>
    </lineage>
</organism>
<keyword evidence="2" id="KW-0805">Transcription regulation</keyword>
<feature type="domain" description="HTH lysR-type" evidence="5">
    <location>
        <begin position="7"/>
        <end position="64"/>
    </location>
</feature>
<dbReference type="PRINTS" id="PR00039">
    <property type="entry name" value="HTHLYSR"/>
</dbReference>
<dbReference type="InterPro" id="IPR036390">
    <property type="entry name" value="WH_DNA-bd_sf"/>
</dbReference>
<dbReference type="InterPro" id="IPR036388">
    <property type="entry name" value="WH-like_DNA-bd_sf"/>
</dbReference>
<dbReference type="Gene3D" id="1.10.10.10">
    <property type="entry name" value="Winged helix-like DNA-binding domain superfamily/Winged helix DNA-binding domain"/>
    <property type="match status" value="1"/>
</dbReference>
<keyword evidence="4" id="KW-0804">Transcription</keyword>
<gene>
    <name evidence="6" type="ORF">AAIA72_12360</name>
</gene>
<dbReference type="InterPro" id="IPR050389">
    <property type="entry name" value="LysR-type_TF"/>
</dbReference>
<dbReference type="Gene3D" id="3.40.190.10">
    <property type="entry name" value="Periplasmic binding protein-like II"/>
    <property type="match status" value="2"/>
</dbReference>
<evidence type="ECO:0000256" key="2">
    <source>
        <dbReference type="ARBA" id="ARBA00023015"/>
    </source>
</evidence>
<keyword evidence="3" id="KW-0238">DNA-binding</keyword>
<dbReference type="RefSeq" id="WP_369600623.1">
    <property type="nucleotide sequence ID" value="NZ_CP154858.1"/>
</dbReference>
<dbReference type="InterPro" id="IPR037402">
    <property type="entry name" value="YidZ_PBP2"/>
</dbReference>
<dbReference type="PANTHER" id="PTHR30118">
    <property type="entry name" value="HTH-TYPE TRANSCRIPTIONAL REGULATOR LEUO-RELATED"/>
    <property type="match status" value="1"/>
</dbReference>
<proteinExistence type="inferred from homology"/>
<reference evidence="6" key="1">
    <citation type="submission" date="2024-05" db="EMBL/GenBank/DDBJ databases">
        <title>Genome sequencing of novel strain.</title>
        <authorList>
            <person name="Ganbat D."/>
            <person name="Ganbat S."/>
            <person name="Lee S.-J."/>
        </authorList>
    </citation>
    <scope>NUCLEOTIDE SEQUENCE</scope>
    <source>
        <strain evidence="6">SMD15-11</strain>
    </source>
</reference>
<dbReference type="SUPFAM" id="SSF53850">
    <property type="entry name" value="Periplasmic binding protein-like II"/>
    <property type="match status" value="1"/>
</dbReference>
<evidence type="ECO:0000256" key="1">
    <source>
        <dbReference type="ARBA" id="ARBA00009437"/>
    </source>
</evidence>
<evidence type="ECO:0000259" key="5">
    <source>
        <dbReference type="PROSITE" id="PS50931"/>
    </source>
</evidence>
<dbReference type="SUPFAM" id="SSF46785">
    <property type="entry name" value="Winged helix' DNA-binding domain"/>
    <property type="match status" value="1"/>
</dbReference>
<dbReference type="EMBL" id="CP154858">
    <property type="protein sequence ID" value="XDT71596.1"/>
    <property type="molecule type" value="Genomic_DNA"/>
</dbReference>
<dbReference type="PROSITE" id="PS50931">
    <property type="entry name" value="HTH_LYSR"/>
    <property type="match status" value="1"/>
</dbReference>
<dbReference type="KEGG" id="tcd:AAIA72_12360"/>
<dbReference type="PANTHER" id="PTHR30118:SF15">
    <property type="entry name" value="TRANSCRIPTIONAL REGULATORY PROTEIN"/>
    <property type="match status" value="1"/>
</dbReference>
<evidence type="ECO:0000256" key="4">
    <source>
        <dbReference type="ARBA" id="ARBA00023163"/>
    </source>
</evidence>
<dbReference type="Pfam" id="PF03466">
    <property type="entry name" value="LysR_substrate"/>
    <property type="match status" value="1"/>
</dbReference>
<dbReference type="AlphaFoldDB" id="A0AB39UUW9"/>
<dbReference type="CDD" id="cd08417">
    <property type="entry name" value="PBP2_Nitroaromatics_like"/>
    <property type="match status" value="1"/>
</dbReference>
<dbReference type="InterPro" id="IPR005119">
    <property type="entry name" value="LysR_subst-bd"/>
</dbReference>
<dbReference type="InterPro" id="IPR000847">
    <property type="entry name" value="LysR_HTH_N"/>
</dbReference>
<protein>
    <submittedName>
        <fullName evidence="6">LysR family transcriptional regulator</fullName>
    </submittedName>
</protein>
<evidence type="ECO:0000313" key="6">
    <source>
        <dbReference type="EMBL" id="XDT71596.1"/>
    </source>
</evidence>
<comment type="similarity">
    <text evidence="1">Belongs to the LysR transcriptional regulatory family.</text>
</comment>
<dbReference type="GO" id="GO:0003677">
    <property type="term" value="F:DNA binding"/>
    <property type="evidence" value="ECO:0007669"/>
    <property type="project" value="UniProtKB-KW"/>
</dbReference>
<accession>A0AB39UUW9</accession>
<evidence type="ECO:0000256" key="3">
    <source>
        <dbReference type="ARBA" id="ARBA00023125"/>
    </source>
</evidence>
<name>A0AB39UUW9_9GAMM</name>
<dbReference type="GO" id="GO:0003700">
    <property type="term" value="F:DNA-binding transcription factor activity"/>
    <property type="evidence" value="ECO:0007669"/>
    <property type="project" value="InterPro"/>
</dbReference>
<dbReference type="Pfam" id="PF00126">
    <property type="entry name" value="HTH_1"/>
    <property type="match status" value="1"/>
</dbReference>